<dbReference type="Proteomes" id="UP000247772">
    <property type="component" value="Unassembled WGS sequence"/>
</dbReference>
<sequence length="34" mass="3720">MQTTHPNTPSTPARAHSGLRTVWFSLLVDRALSA</sequence>
<protein>
    <submittedName>
        <fullName evidence="2">Uncharacterized protein</fullName>
    </submittedName>
</protein>
<accession>A0A2U1AAV5</accession>
<evidence type="ECO:0000313" key="1">
    <source>
        <dbReference type="EMBL" id="MBB2930731.1"/>
    </source>
</evidence>
<gene>
    <name evidence="2" type="ORF">C7410_12443</name>
    <name evidence="1" type="ORF">FHX59_005196</name>
</gene>
<keyword evidence="4" id="KW-1185">Reference proteome</keyword>
<organism evidence="2 3">
    <name type="scientific">Paraburkholderia silvatlantica</name>
    <dbReference type="NCBI Taxonomy" id="321895"/>
    <lineage>
        <taxon>Bacteria</taxon>
        <taxon>Pseudomonadati</taxon>
        <taxon>Pseudomonadota</taxon>
        <taxon>Betaproteobacteria</taxon>
        <taxon>Burkholderiales</taxon>
        <taxon>Burkholderiaceae</taxon>
        <taxon>Paraburkholderia</taxon>
    </lineage>
</organism>
<name>A0A2U1AAV5_9BURK</name>
<dbReference type="EMBL" id="QJSQ01000024">
    <property type="protein sequence ID" value="PYE17789.1"/>
    <property type="molecule type" value="Genomic_DNA"/>
</dbReference>
<dbReference type="Proteomes" id="UP000533533">
    <property type="component" value="Unassembled WGS sequence"/>
</dbReference>
<reference evidence="2 3" key="1">
    <citation type="submission" date="2018-06" db="EMBL/GenBank/DDBJ databases">
        <title>Genomic Encyclopedia of Type Strains, Phase IV (KMG-V): Genome sequencing to study the core and pangenomes of soil and plant-associated prokaryotes.</title>
        <authorList>
            <person name="Whitman W."/>
        </authorList>
    </citation>
    <scope>NUCLEOTIDE SEQUENCE [LARGE SCALE GENOMIC DNA]</scope>
    <source>
        <strain evidence="2 3">SRCL-318</strain>
        <strain evidence="1 4">SRMrh-85</strain>
    </source>
</reference>
<evidence type="ECO:0000313" key="2">
    <source>
        <dbReference type="EMBL" id="PYE17789.1"/>
    </source>
</evidence>
<dbReference type="EMBL" id="JACHVZ010000015">
    <property type="protein sequence ID" value="MBB2930731.1"/>
    <property type="molecule type" value="Genomic_DNA"/>
</dbReference>
<dbReference type="AlphaFoldDB" id="A0A2U1AAV5"/>
<comment type="caution">
    <text evidence="2">The sequence shown here is derived from an EMBL/GenBank/DDBJ whole genome shotgun (WGS) entry which is preliminary data.</text>
</comment>
<evidence type="ECO:0000313" key="3">
    <source>
        <dbReference type="Proteomes" id="UP000247772"/>
    </source>
</evidence>
<proteinExistence type="predicted"/>
<evidence type="ECO:0000313" key="4">
    <source>
        <dbReference type="Proteomes" id="UP000533533"/>
    </source>
</evidence>